<name>A0ACD1A807_9FIRM</name>
<dbReference type="EMBL" id="CP042469">
    <property type="protein sequence ID" value="QOX62442.1"/>
    <property type="molecule type" value="Genomic_DNA"/>
</dbReference>
<dbReference type="Proteomes" id="UP000594014">
    <property type="component" value="Chromosome"/>
</dbReference>
<evidence type="ECO:0000313" key="2">
    <source>
        <dbReference type="Proteomes" id="UP000594014"/>
    </source>
</evidence>
<proteinExistence type="predicted"/>
<accession>A0ACD1A807</accession>
<reference evidence="1" key="1">
    <citation type="submission" date="2019-08" db="EMBL/GenBank/DDBJ databases">
        <title>Genome sequence of Clostridiales bacterium MT110.</title>
        <authorList>
            <person name="Cao J."/>
        </authorList>
    </citation>
    <scope>NUCLEOTIDE SEQUENCE</scope>
    <source>
        <strain evidence="1">MT110</strain>
    </source>
</reference>
<protein>
    <submittedName>
        <fullName evidence="1">Type I glyceraldehyde-3-phosphate dehydrogenase</fullName>
    </submittedName>
</protein>
<evidence type="ECO:0000313" key="1">
    <source>
        <dbReference type="EMBL" id="QOX62442.1"/>
    </source>
</evidence>
<gene>
    <name evidence="1" type="primary">gap</name>
    <name evidence="1" type="ORF">FRZ06_03230</name>
</gene>
<keyword evidence="2" id="KW-1185">Reference proteome</keyword>
<organism evidence="1 2">
    <name type="scientific">Anoxybacterium hadale</name>
    <dbReference type="NCBI Taxonomy" id="3408580"/>
    <lineage>
        <taxon>Bacteria</taxon>
        <taxon>Bacillati</taxon>
        <taxon>Bacillota</taxon>
        <taxon>Clostridia</taxon>
        <taxon>Peptostreptococcales</taxon>
        <taxon>Anaerovoracaceae</taxon>
        <taxon>Anoxybacterium</taxon>
    </lineage>
</organism>
<sequence>MKTKVGINGFGRIGRNAFKAALAKNADFEIVAINDITNPATLAHLLKYDSCFGKFDGTVEAKSDAIVVNGKEIKILAVRNPEELPWKEMGVEVVLESTGLFTKKADAEKHIKAGAKKVIISAPATDEDITIVMGVNEDKYDPQNHNVLSNASCTTNCLAPFAKVIDEEFGIVRGLMTTIHSYTNDQRILDLPHSDLRRARAAAVSIIPTTTGAAKAVSLVLPQLKGKLNGMAMRVPTPAVSVVDIVFELKKNATKDEVNAALKKASENELKGILGYTEEPLVSIDFKEDERSSIVDALSTMVIEDNMVKVVSWYDNEWGYSNRVVDLMEYVIKKGL</sequence>